<evidence type="ECO:0000313" key="4">
    <source>
        <dbReference type="Proteomes" id="UP001198182"/>
    </source>
</evidence>
<evidence type="ECO:0000256" key="2">
    <source>
        <dbReference type="ARBA" id="ARBA00022801"/>
    </source>
</evidence>
<dbReference type="Pfam" id="PF00756">
    <property type="entry name" value="Esterase"/>
    <property type="match status" value="1"/>
</dbReference>
<keyword evidence="4" id="KW-1185">Reference proteome</keyword>
<dbReference type="Gene3D" id="3.40.50.1820">
    <property type="entry name" value="alpha/beta hydrolase"/>
    <property type="match status" value="1"/>
</dbReference>
<evidence type="ECO:0000313" key="3">
    <source>
        <dbReference type="EMBL" id="MCC2232768.1"/>
    </source>
</evidence>
<name>A0AAE3EDK6_9FIRM</name>
<gene>
    <name evidence="3" type="ORF">LKD81_17550</name>
</gene>
<dbReference type="PANTHER" id="PTHR43037">
    <property type="entry name" value="UNNAMED PRODUCT-RELATED"/>
    <property type="match status" value="1"/>
</dbReference>
<keyword evidence="2" id="KW-0378">Hydrolase</keyword>
<protein>
    <submittedName>
        <fullName evidence="3">Uncharacterized protein</fullName>
    </submittedName>
</protein>
<proteinExistence type="predicted"/>
<comment type="caution">
    <text evidence="3">The sequence shown here is derived from an EMBL/GenBank/DDBJ whole genome shotgun (WGS) entry which is preliminary data.</text>
</comment>
<accession>A0AAE3EDK6</accession>
<dbReference type="PANTHER" id="PTHR43037:SF5">
    <property type="entry name" value="FERULOYL ESTERASE"/>
    <property type="match status" value="1"/>
</dbReference>
<organism evidence="3 4">
    <name type="scientific">Hominifimenecus microfluidus</name>
    <dbReference type="NCBI Taxonomy" id="2885348"/>
    <lineage>
        <taxon>Bacteria</taxon>
        <taxon>Bacillati</taxon>
        <taxon>Bacillota</taxon>
        <taxon>Clostridia</taxon>
        <taxon>Lachnospirales</taxon>
        <taxon>Lachnospiraceae</taxon>
        <taxon>Hominifimenecus</taxon>
    </lineage>
</organism>
<dbReference type="RefSeq" id="WP_308455153.1">
    <property type="nucleotide sequence ID" value="NZ_JAJEQR010000098.1"/>
</dbReference>
<dbReference type="InterPro" id="IPR050955">
    <property type="entry name" value="Plant_Biomass_Hydrol_Est"/>
</dbReference>
<dbReference type="SUPFAM" id="SSF53474">
    <property type="entry name" value="alpha/beta-Hydrolases"/>
    <property type="match status" value="1"/>
</dbReference>
<dbReference type="EMBL" id="JAJEQR010000098">
    <property type="protein sequence ID" value="MCC2232768.1"/>
    <property type="molecule type" value="Genomic_DNA"/>
</dbReference>
<sequence length="357" mass="39519">MNYEGYYFNPLLLIVMAGAKAACLDQYQVELSAPAVEQSGDLYLKSSDLNRILATTGLKAPVLEEDKKYTVAAVFAALGCSIQKIGPVHVVLLQGQAEIPEEAELKKWLNQEKYAKGDYFGTYWHSGMKRLASYRVYLPESYNPEKKNPMIMGLHGGGGNPNNIFKNSKEKIKKYAEKGGYILVAPDGSTNNSTYGCVVPPFGMLKNAAPAADPENPANLNETELAAVHQGQVGLDLVMDLMRKEYSLDEGHLYLIGNSMGGMGTLYYASQNPGLFRKICPQGAIPDMNYFDCSGLKKQQILFVAGEKDSHGVEWLREGCRMMKEQGVPVIYREVKNGTHSSAWVDVLDEIFKYLEQ</sequence>
<dbReference type="InterPro" id="IPR000801">
    <property type="entry name" value="Esterase-like"/>
</dbReference>
<evidence type="ECO:0000256" key="1">
    <source>
        <dbReference type="ARBA" id="ARBA00022729"/>
    </source>
</evidence>
<dbReference type="Proteomes" id="UP001198182">
    <property type="component" value="Unassembled WGS sequence"/>
</dbReference>
<dbReference type="GO" id="GO:0016787">
    <property type="term" value="F:hydrolase activity"/>
    <property type="evidence" value="ECO:0007669"/>
    <property type="project" value="UniProtKB-KW"/>
</dbReference>
<keyword evidence="1" id="KW-0732">Signal</keyword>
<dbReference type="InterPro" id="IPR029058">
    <property type="entry name" value="AB_hydrolase_fold"/>
</dbReference>
<dbReference type="AlphaFoldDB" id="A0AAE3EDK6"/>
<reference evidence="3" key="1">
    <citation type="submission" date="2021-10" db="EMBL/GenBank/DDBJ databases">
        <title>Anaerobic single-cell dispensing facilitates the cultivation of human gut bacteria.</title>
        <authorList>
            <person name="Afrizal A."/>
        </authorList>
    </citation>
    <scope>NUCLEOTIDE SEQUENCE</scope>
    <source>
        <strain evidence="3">CLA-AA-H215</strain>
    </source>
</reference>